<evidence type="ECO:0000256" key="10">
    <source>
        <dbReference type="ARBA" id="ARBA00023303"/>
    </source>
</evidence>
<comment type="similarity">
    <text evidence="12">Belongs to the inward rectifier-type potassium channel (TC 1.A.2.1) family.</text>
</comment>
<keyword evidence="7 13" id="KW-1133">Transmembrane helix</keyword>
<proteinExistence type="inferred from homology"/>
<evidence type="ECO:0000256" key="3">
    <source>
        <dbReference type="ARBA" id="ARBA00022538"/>
    </source>
</evidence>
<keyword evidence="4 12" id="KW-0812">Transmembrane</keyword>
<dbReference type="PRINTS" id="PR01320">
    <property type="entry name" value="KIRCHANNEL"/>
</dbReference>
<keyword evidence="2 12" id="KW-0813">Transport</keyword>
<feature type="transmembrane region" description="Helical" evidence="13">
    <location>
        <begin position="31"/>
        <end position="54"/>
    </location>
</feature>
<evidence type="ECO:0008006" key="18">
    <source>
        <dbReference type="Google" id="ProtNLM"/>
    </source>
</evidence>
<dbReference type="InterPro" id="IPR014756">
    <property type="entry name" value="Ig_E-set"/>
</dbReference>
<keyword evidence="5 12" id="KW-0851">Voltage-gated channel</keyword>
<dbReference type="GO" id="GO:0005886">
    <property type="term" value="C:plasma membrane"/>
    <property type="evidence" value="ECO:0007669"/>
    <property type="project" value="TreeGrafter"/>
</dbReference>
<evidence type="ECO:0000256" key="12">
    <source>
        <dbReference type="RuleBase" id="RU003822"/>
    </source>
</evidence>
<keyword evidence="9 13" id="KW-0472">Membrane</keyword>
<gene>
    <name evidence="16" type="ORF">FD754_004586</name>
</gene>
<keyword evidence="17" id="KW-1185">Reference proteome</keyword>
<dbReference type="GO" id="GO:0034765">
    <property type="term" value="P:regulation of monoatomic ion transmembrane transport"/>
    <property type="evidence" value="ECO:0007669"/>
    <property type="project" value="TreeGrafter"/>
</dbReference>
<dbReference type="Proteomes" id="UP000326458">
    <property type="component" value="Unassembled WGS sequence"/>
</dbReference>
<dbReference type="Gene3D" id="1.10.287.70">
    <property type="match status" value="1"/>
</dbReference>
<evidence type="ECO:0000259" key="14">
    <source>
        <dbReference type="Pfam" id="PF01007"/>
    </source>
</evidence>
<dbReference type="GO" id="GO:0005242">
    <property type="term" value="F:inward rectifier potassium channel activity"/>
    <property type="evidence" value="ECO:0007669"/>
    <property type="project" value="InterPro"/>
</dbReference>
<feature type="domain" description="Potassium channel inwardly rectifying transmembrane" evidence="14">
    <location>
        <begin position="9"/>
        <end position="75"/>
    </location>
</feature>
<sequence>MVTKDGHSMLQEVLQYLRDAWGILMVMRWRWMILVFSASFIIHWLVFAVLWYVLAEMNGDLGLAHDAPPENHTICGTMFPSGDCPSAVALLAIQMLLGLMLEVFITTWPKNRAFSIRFTDLARVAHIDGKPDLISQVANTQPRPLTNVRVSAIPYQEQENGKLYQTSVDFHLDGIRSEECPFFTFPLTYYHSITPSSPLATLLHYENPPHFELVEDLPSEIMLHRCFTFLLTQGSKGEYKIKVENFDKTIPEFQTPLVSKSPSRTDLDIHINGQSIDNFQISETGLIE</sequence>
<dbReference type="InterPro" id="IPR013518">
    <property type="entry name" value="K_chnl_inward-rec_Kir_cyto"/>
</dbReference>
<dbReference type="EMBL" id="VCEA01000001">
    <property type="protein sequence ID" value="KAB0360430.1"/>
    <property type="molecule type" value="Genomic_DNA"/>
</dbReference>
<evidence type="ECO:0000256" key="1">
    <source>
        <dbReference type="ARBA" id="ARBA00004141"/>
    </source>
</evidence>
<keyword evidence="10 12" id="KW-0407">Ion channel</keyword>
<dbReference type="SUPFAM" id="SSF81296">
    <property type="entry name" value="E set domains"/>
    <property type="match status" value="1"/>
</dbReference>
<keyword evidence="6 12" id="KW-0630">Potassium</keyword>
<evidence type="ECO:0000256" key="9">
    <source>
        <dbReference type="ARBA" id="ARBA00023136"/>
    </source>
</evidence>
<feature type="domain" description="Inward rectifier potassium channel C-terminal" evidence="15">
    <location>
        <begin position="116"/>
        <end position="214"/>
    </location>
</feature>
<dbReference type="Pfam" id="PF17655">
    <property type="entry name" value="IRK_C"/>
    <property type="match status" value="1"/>
</dbReference>
<dbReference type="Gene3D" id="2.60.40.1400">
    <property type="entry name" value="G protein-activated inward rectifier potassium channel 1"/>
    <property type="match status" value="1"/>
</dbReference>
<dbReference type="GO" id="GO:1990573">
    <property type="term" value="P:potassium ion import across plasma membrane"/>
    <property type="evidence" value="ECO:0007669"/>
    <property type="project" value="TreeGrafter"/>
</dbReference>
<evidence type="ECO:0000256" key="2">
    <source>
        <dbReference type="ARBA" id="ARBA00022448"/>
    </source>
</evidence>
<name>A0A5N3WF86_MUNMU</name>
<keyword evidence="8 12" id="KW-0406">Ion transport</keyword>
<dbReference type="InterPro" id="IPR041647">
    <property type="entry name" value="IRK_C"/>
</dbReference>
<comment type="subcellular location">
    <subcellularLocation>
        <location evidence="1 12">Membrane</location>
        <topology evidence="1 12">Multi-pass membrane protein</topology>
    </subcellularLocation>
</comment>
<evidence type="ECO:0000259" key="15">
    <source>
        <dbReference type="Pfam" id="PF17655"/>
    </source>
</evidence>
<dbReference type="InterPro" id="IPR016449">
    <property type="entry name" value="K_chnl_inward-rec_Kir"/>
</dbReference>
<evidence type="ECO:0000256" key="7">
    <source>
        <dbReference type="ARBA" id="ARBA00022989"/>
    </source>
</evidence>
<evidence type="ECO:0000256" key="8">
    <source>
        <dbReference type="ARBA" id="ARBA00023065"/>
    </source>
</evidence>
<accession>A0A5N3WF86</accession>
<reference evidence="16 17" key="1">
    <citation type="submission" date="2019-06" db="EMBL/GenBank/DDBJ databases">
        <title>Discovery of a novel chromosome fission-fusion reversal in muntjac.</title>
        <authorList>
            <person name="Mudd A.B."/>
            <person name="Bredeson J.V."/>
            <person name="Baum R."/>
            <person name="Hockemeyer D."/>
            <person name="Rokhsar D.S."/>
        </authorList>
    </citation>
    <scope>NUCLEOTIDE SEQUENCE [LARGE SCALE GENOMIC DNA]</scope>
    <source>
        <strain evidence="16">UTSW_UCB_Mm</strain>
        <tissue evidence="16">Fibroblast cell line</tissue>
    </source>
</reference>
<evidence type="ECO:0000313" key="17">
    <source>
        <dbReference type="Proteomes" id="UP000326458"/>
    </source>
</evidence>
<comment type="catalytic activity">
    <reaction evidence="11">
        <text>K(+)(in) = K(+)(out)</text>
        <dbReference type="Rhea" id="RHEA:29463"/>
        <dbReference type="ChEBI" id="CHEBI:29103"/>
    </reaction>
</comment>
<dbReference type="PANTHER" id="PTHR11767">
    <property type="entry name" value="INWARD RECTIFIER POTASSIUM CHANNEL"/>
    <property type="match status" value="1"/>
</dbReference>
<evidence type="ECO:0000256" key="13">
    <source>
        <dbReference type="SAM" id="Phobius"/>
    </source>
</evidence>
<dbReference type="Pfam" id="PF01007">
    <property type="entry name" value="IRK"/>
    <property type="match status" value="1"/>
</dbReference>
<dbReference type="PANTHER" id="PTHR11767:SF3">
    <property type="entry name" value="INWARD RECTIFIER POTASSIUM CHANNEL 13"/>
    <property type="match status" value="1"/>
</dbReference>
<evidence type="ECO:0000256" key="6">
    <source>
        <dbReference type="ARBA" id="ARBA00022958"/>
    </source>
</evidence>
<dbReference type="InterPro" id="IPR040445">
    <property type="entry name" value="Kir_TM"/>
</dbReference>
<protein>
    <recommendedName>
        <fullName evidence="18">Inward rectifier potassium channel C-terminal domain-containing protein</fullName>
    </recommendedName>
</protein>
<keyword evidence="3 12" id="KW-0633">Potassium transport</keyword>
<dbReference type="AlphaFoldDB" id="A0A5N3WF86"/>
<dbReference type="SUPFAM" id="SSF81324">
    <property type="entry name" value="Voltage-gated potassium channels"/>
    <property type="match status" value="1"/>
</dbReference>
<dbReference type="GO" id="GO:0034702">
    <property type="term" value="C:monoatomic ion channel complex"/>
    <property type="evidence" value="ECO:0007669"/>
    <property type="project" value="UniProtKB-KW"/>
</dbReference>
<feature type="transmembrane region" description="Helical" evidence="13">
    <location>
        <begin position="87"/>
        <end position="108"/>
    </location>
</feature>
<evidence type="ECO:0000256" key="5">
    <source>
        <dbReference type="ARBA" id="ARBA00022882"/>
    </source>
</evidence>
<evidence type="ECO:0000256" key="4">
    <source>
        <dbReference type="ARBA" id="ARBA00022692"/>
    </source>
</evidence>
<evidence type="ECO:0000313" key="16">
    <source>
        <dbReference type="EMBL" id="KAB0360430.1"/>
    </source>
</evidence>
<organism evidence="16 17">
    <name type="scientific">Muntiacus muntjak</name>
    <name type="common">Barking deer</name>
    <name type="synonym">Indian muntjac</name>
    <dbReference type="NCBI Taxonomy" id="9888"/>
    <lineage>
        <taxon>Eukaryota</taxon>
        <taxon>Metazoa</taxon>
        <taxon>Chordata</taxon>
        <taxon>Craniata</taxon>
        <taxon>Vertebrata</taxon>
        <taxon>Euteleostomi</taxon>
        <taxon>Mammalia</taxon>
        <taxon>Eutheria</taxon>
        <taxon>Laurasiatheria</taxon>
        <taxon>Artiodactyla</taxon>
        <taxon>Ruminantia</taxon>
        <taxon>Pecora</taxon>
        <taxon>Cervidae</taxon>
        <taxon>Muntiacinae</taxon>
        <taxon>Muntiacus</taxon>
    </lineage>
</organism>
<evidence type="ECO:0000256" key="11">
    <source>
        <dbReference type="ARBA" id="ARBA00034430"/>
    </source>
</evidence>
<comment type="caution">
    <text evidence="16">The sequence shown here is derived from an EMBL/GenBank/DDBJ whole genome shotgun (WGS) entry which is preliminary data.</text>
</comment>